<reference evidence="1" key="1">
    <citation type="journal article" date="2016" name="Nat. Genet.">
        <title>A high-quality carrot genome assembly provides new insights into carotenoid accumulation and asterid genome evolution.</title>
        <authorList>
            <person name="Iorizzo M."/>
            <person name="Ellison S."/>
            <person name="Senalik D."/>
            <person name="Zeng P."/>
            <person name="Satapoomin P."/>
            <person name="Huang J."/>
            <person name="Bowman M."/>
            <person name="Iovene M."/>
            <person name="Sanseverino W."/>
            <person name="Cavagnaro P."/>
            <person name="Yildiz M."/>
            <person name="Macko-Podgorni A."/>
            <person name="Moranska E."/>
            <person name="Grzebelus E."/>
            <person name="Grzebelus D."/>
            <person name="Ashrafi H."/>
            <person name="Zheng Z."/>
            <person name="Cheng S."/>
            <person name="Spooner D."/>
            <person name="Van Deynze A."/>
            <person name="Simon P."/>
        </authorList>
    </citation>
    <scope>NUCLEOTIDE SEQUENCE</scope>
    <source>
        <tissue evidence="1">Leaf</tissue>
    </source>
</reference>
<dbReference type="EMBL" id="CP093347">
    <property type="protein sequence ID" value="WOH01527.1"/>
    <property type="molecule type" value="Genomic_DNA"/>
</dbReference>
<name>A0AAF0X6T8_DAUCS</name>
<dbReference type="PANTHER" id="PTHR33566:SF6">
    <property type="entry name" value="PROTEIN DEFECTIVE IN MERISTEM SILENCING 3"/>
    <property type="match status" value="1"/>
</dbReference>
<evidence type="ECO:0000313" key="2">
    <source>
        <dbReference type="Proteomes" id="UP000077755"/>
    </source>
</evidence>
<dbReference type="Proteomes" id="UP000077755">
    <property type="component" value="Chromosome 5"/>
</dbReference>
<gene>
    <name evidence="1" type="ORF">DCAR_0520911</name>
</gene>
<proteinExistence type="predicted"/>
<keyword evidence="2" id="KW-1185">Reference proteome</keyword>
<dbReference type="AlphaFoldDB" id="A0AAF0X6T8"/>
<dbReference type="PANTHER" id="PTHR33566">
    <property type="entry name" value="EN/SPM-LIKE TRANSPOSON-RELATED"/>
    <property type="match status" value="1"/>
</dbReference>
<evidence type="ECO:0008006" key="3">
    <source>
        <dbReference type="Google" id="ProtNLM"/>
    </source>
</evidence>
<protein>
    <recommendedName>
        <fullName evidence="3">Protein DEFECTIVE IN MERISTEM SILENCING 3</fullName>
    </recommendedName>
</protein>
<sequence length="714" mass="80278">MAAFLSSICWAVRIILDNPRVPQIGDDIHVRLWFVEERTIDHEEHPLYYTATESVTEKEDTQIDEGTSEHLNGLLCQLKAHIEYAVSHNPLVKDVLGIVATLGNVHDENLSRLLGEYLGTKAMFAVVCKTLDGVKALESYDEGVLNTDSDLHGIGSSLGRILKGRFRVICLEDLRPYDGEFIAGDLQRRLDLLKPKLPGGEIPRGFVGYAVNLVNVDNKNLFCVTTSGHGLRETLFYNLFSHLQVYRTREDMQQALPFITDGAVSLDGGIIRTPGVFDLGDREAQVKFQRISGKSSLPESFYKIENSLESKIRDQESLLANICQTQSLLDEAKSNYEMKKGDFLHFLAQRSPAQPQDSPTKTYEDDLQKLGLRVKQHEDHLKFLRTQINIIKGSIQDLQVTIRKHTSTESVSENEDARSEEGTYEQLIQEKSAAGLICQLNALHETPVSQNPVVKDVLGIVATLGNVDDDNFSRLLAEYLGKKVMLALVCQTFDGVKALEAYDEGGVINRNSGLHEIASSIGRTLEGRYHVICLDELTPYAGNFLPDDPQKRLDLLNPELPGGEIPFGFIGYAVNLVFIDYQNVSWVTTSGHGLRETLFYHLFSHLQVYRTMEDMCKALPLIKHGAVSLDGGIIRSPGVFDLGDWEAQVKFQGISGKSSLPENYKIKSILKGKFWEKKRLQNDIRREQSFLDQAMDNLEIKKREFVRFLAQDFQ</sequence>
<accession>A0AAF0X6T8</accession>
<reference evidence="1" key="2">
    <citation type="submission" date="2022-03" db="EMBL/GenBank/DDBJ databases">
        <title>Draft title - Genomic analysis of global carrot germplasm unveils the trajectory of domestication and the origin of high carotenoid orange carrot.</title>
        <authorList>
            <person name="Iorizzo M."/>
            <person name="Ellison S."/>
            <person name="Senalik D."/>
            <person name="Macko-Podgorni A."/>
            <person name="Grzebelus D."/>
            <person name="Bostan H."/>
            <person name="Rolling W."/>
            <person name="Curaba J."/>
            <person name="Simon P."/>
        </authorList>
    </citation>
    <scope>NUCLEOTIDE SEQUENCE</scope>
    <source>
        <tissue evidence="1">Leaf</tissue>
    </source>
</reference>
<evidence type="ECO:0000313" key="1">
    <source>
        <dbReference type="EMBL" id="WOH01527.1"/>
    </source>
</evidence>
<organism evidence="1 2">
    <name type="scientific">Daucus carota subsp. sativus</name>
    <name type="common">Carrot</name>
    <dbReference type="NCBI Taxonomy" id="79200"/>
    <lineage>
        <taxon>Eukaryota</taxon>
        <taxon>Viridiplantae</taxon>
        <taxon>Streptophyta</taxon>
        <taxon>Embryophyta</taxon>
        <taxon>Tracheophyta</taxon>
        <taxon>Spermatophyta</taxon>
        <taxon>Magnoliopsida</taxon>
        <taxon>eudicotyledons</taxon>
        <taxon>Gunneridae</taxon>
        <taxon>Pentapetalae</taxon>
        <taxon>asterids</taxon>
        <taxon>campanulids</taxon>
        <taxon>Apiales</taxon>
        <taxon>Apiaceae</taxon>
        <taxon>Apioideae</taxon>
        <taxon>Scandiceae</taxon>
        <taxon>Daucinae</taxon>
        <taxon>Daucus</taxon>
        <taxon>Daucus sect. Daucus</taxon>
    </lineage>
</organism>